<accession>A0A812IMF1</accession>
<organism evidence="1 2">
    <name type="scientific">Symbiodinium necroappetens</name>
    <dbReference type="NCBI Taxonomy" id="1628268"/>
    <lineage>
        <taxon>Eukaryota</taxon>
        <taxon>Sar</taxon>
        <taxon>Alveolata</taxon>
        <taxon>Dinophyceae</taxon>
        <taxon>Suessiales</taxon>
        <taxon>Symbiodiniaceae</taxon>
        <taxon>Symbiodinium</taxon>
    </lineage>
</organism>
<evidence type="ECO:0000313" key="2">
    <source>
        <dbReference type="Proteomes" id="UP000601435"/>
    </source>
</evidence>
<dbReference type="Pfam" id="PF20717">
    <property type="entry name" value="DUF6829"/>
    <property type="match status" value="1"/>
</dbReference>
<dbReference type="Proteomes" id="UP000601435">
    <property type="component" value="Unassembled WGS sequence"/>
</dbReference>
<sequence length="1080" mass="122265">QRSSCYGPAVAGARKMVSNSRRQGFVHLTAEVWEQLSALRFLPMIVSTGQGSYYLDPFREVWDAELQVEHLKSDPLMSIMPRQATEENLRLKNMPFERFQDLLQTHRVDLSKFGKGNAKTLQQFYDSVVRDEKCYLQVEDGRLLRFVELVRISLRFRDTNGRIRELRIKSQRNASGSCRERNQPLAMVLRIGEQGRWREAIEECFESKLSLSSEVQRSCFTVSTDNYSVEENTAESDTVPGIFSKYKAHSIVVSVKDRTREELKKIGLPSGADFSTENGRRNWAWVPVANDNKEDELMNLLQKYAIDVAEFSWQSFAELYDEVYTNRLSELQEANNELLRTVRIVKVWLSADILSCRHVLVMKTKQQRRRTVEVPGVRALSMRMRASQTWDDAAREVLFSKLGIEEEWMREGMSVTLADQFQEVELSQSFPGLKTVYVITEILCEVLNAHDPRWQIIGLPGGVDFTFARQRPVGQSGDIDTVIIRWGWTNAHDVEYQIALQGHRFLGKQPSLFDKSAGVEVMQNISNKVLAPEPLPVGRGDELLIKRILEGRTTDWVRARRAAAEIRNPNYSTKDFYADISAAFPELRLYRVERDSGKVKLGSTSASRTSDDEYQRTIGALFCIFWMMRLHLDGKECFCFGLDADWKPCRADSFPEVREAEFRKRKAFYDNTNWFAMEELLVGAGLLNQDRITYDVDRALTMLVLMSIHDIMKLDLLRPIATEDFRGYEAGDPISDHDVALSYVLERYPKALPSFAGLSHEQQSSIKFAHCKLEYNMGWLVQAEAPPGALFSSFREVVLSGEAKGSQAASDIAFYFCHWFADLAGAEASPMQGCEKFVLKFPQHVLGNFLNSFPVVWQLGPKTETEVYEDYLLWRWSQLGLSGAAPTGTGAVAQIRLAMMAQGDSAEVVKQFHRLSPSDLTVLSSELALTGCTSQKFRMESTMESRGPALLLYYAPALMQKAGRTAPFQAMHILAEVFRKARALWPLSSADADKTVVVRIDVLKDLEASAIVGTEGIFVLSKNSARDGQVRTMSPEELSRLDSKLNAVLAFGRACGLNLPGDDLVRTSLRAESRPRSKTP</sequence>
<keyword evidence="2" id="KW-1185">Reference proteome</keyword>
<dbReference type="InterPro" id="IPR049232">
    <property type="entry name" value="DUF6829"/>
</dbReference>
<evidence type="ECO:0000313" key="1">
    <source>
        <dbReference type="EMBL" id="CAE7153701.1"/>
    </source>
</evidence>
<dbReference type="AlphaFoldDB" id="A0A812IMF1"/>
<feature type="non-terminal residue" evidence="1">
    <location>
        <position position="1"/>
    </location>
</feature>
<comment type="caution">
    <text evidence="1">The sequence shown here is derived from an EMBL/GenBank/DDBJ whole genome shotgun (WGS) entry which is preliminary data.</text>
</comment>
<gene>
    <name evidence="1" type="primary">MAP3K3</name>
    <name evidence="1" type="ORF">SNEC2469_LOCUS230</name>
</gene>
<proteinExistence type="predicted"/>
<name>A0A812IMF1_9DINO</name>
<feature type="non-terminal residue" evidence="1">
    <location>
        <position position="1080"/>
    </location>
</feature>
<protein>
    <submittedName>
        <fullName evidence="1">MAP3K3 protein</fullName>
    </submittedName>
</protein>
<reference evidence="1" key="1">
    <citation type="submission" date="2021-02" db="EMBL/GenBank/DDBJ databases">
        <authorList>
            <person name="Dougan E. K."/>
            <person name="Rhodes N."/>
            <person name="Thang M."/>
            <person name="Chan C."/>
        </authorList>
    </citation>
    <scope>NUCLEOTIDE SEQUENCE</scope>
</reference>
<dbReference type="OrthoDB" id="419862at2759"/>
<dbReference type="EMBL" id="CAJNJA010000448">
    <property type="protein sequence ID" value="CAE7153701.1"/>
    <property type="molecule type" value="Genomic_DNA"/>
</dbReference>